<dbReference type="InterPro" id="IPR015500">
    <property type="entry name" value="Peptidase_S8_subtilisin-rel"/>
</dbReference>
<dbReference type="GO" id="GO:0006508">
    <property type="term" value="P:proteolysis"/>
    <property type="evidence" value="ECO:0007669"/>
    <property type="project" value="UniProtKB-KW"/>
</dbReference>
<dbReference type="RefSeq" id="WP_369600710.1">
    <property type="nucleotide sequence ID" value="NZ_CP154858.1"/>
</dbReference>
<organism evidence="8">
    <name type="scientific">Thermohahella caldifontis</name>
    <dbReference type="NCBI Taxonomy" id="3142973"/>
    <lineage>
        <taxon>Bacteria</taxon>
        <taxon>Pseudomonadati</taxon>
        <taxon>Pseudomonadota</taxon>
        <taxon>Gammaproteobacteria</taxon>
        <taxon>Oceanospirillales</taxon>
        <taxon>Hahellaceae</taxon>
        <taxon>Thermohahella</taxon>
    </lineage>
</organism>
<feature type="region of interest" description="Disordered" evidence="6">
    <location>
        <begin position="1"/>
        <end position="51"/>
    </location>
</feature>
<feature type="active site" description="Charge relay system" evidence="5">
    <location>
        <position position="341"/>
    </location>
</feature>
<dbReference type="PANTHER" id="PTHR43806">
    <property type="entry name" value="PEPTIDASE S8"/>
    <property type="match status" value="1"/>
</dbReference>
<evidence type="ECO:0000313" key="8">
    <source>
        <dbReference type="EMBL" id="XDT71685.1"/>
    </source>
</evidence>
<dbReference type="PROSITE" id="PS00138">
    <property type="entry name" value="SUBTILASE_SER"/>
    <property type="match status" value="1"/>
</dbReference>
<proteinExistence type="inferred from homology"/>
<dbReference type="SUPFAM" id="SSF52743">
    <property type="entry name" value="Subtilisin-like"/>
    <property type="match status" value="1"/>
</dbReference>
<dbReference type="CDD" id="cd05561">
    <property type="entry name" value="Peptidases_S8_4"/>
    <property type="match status" value="1"/>
</dbReference>
<comment type="similarity">
    <text evidence="1 5">Belongs to the peptidase S8 family.</text>
</comment>
<dbReference type="InterPro" id="IPR050131">
    <property type="entry name" value="Peptidase_S8_subtilisin-like"/>
</dbReference>
<keyword evidence="2 5" id="KW-0645">Protease</keyword>
<dbReference type="Pfam" id="PF00082">
    <property type="entry name" value="Peptidase_S8"/>
    <property type="match status" value="1"/>
</dbReference>
<evidence type="ECO:0000256" key="3">
    <source>
        <dbReference type="ARBA" id="ARBA00022801"/>
    </source>
</evidence>
<dbReference type="Gene3D" id="3.40.50.200">
    <property type="entry name" value="Peptidase S8/S53 domain"/>
    <property type="match status" value="1"/>
</dbReference>
<keyword evidence="4 5" id="KW-0720">Serine protease</keyword>
<feature type="compositionally biased region" description="Low complexity" evidence="6">
    <location>
        <begin position="35"/>
        <end position="45"/>
    </location>
</feature>
<accession>A0AB39UUL8</accession>
<dbReference type="InterPro" id="IPR036852">
    <property type="entry name" value="Peptidase_S8/S53_dom_sf"/>
</dbReference>
<sequence length="401" mass="42462">MEPAPQAPAPPPPDRPRPDTSGSLWPAGMPPLTPARPAATPAPAADVPDREPGIWLVTSADLPSARTLESRLRQQGWTLHRRQVLRNLGMVVSTFRLPDGTTDEDARALVATIRPEAVQAPNHRYLPLGRAGEGRIYAAELMGWPADRTGCGDSARIGVLDGALPQSHPLLARTALHPVLPAGMPGGGEDHALAVASIFSAPETGLVPAARLFWVPVLRRQNDAADTLAHWVLDGLDWLAGQQVQVINLSLGGPPNALLEVAVKQLIARDIVIVAAVGNQGPDHPPLYPARFPAVTGVTAVDAALQVFRDANQGDGVDFAAPGVDLWLPRTDGHAYQSGTSWAAPHVAALIAWYRAATHATASATHQWLINHVQDLGRPGPDPVYGHGLPRFSGTCSRPGH</sequence>
<evidence type="ECO:0000256" key="2">
    <source>
        <dbReference type="ARBA" id="ARBA00022670"/>
    </source>
</evidence>
<dbReference type="KEGG" id="tcd:AAIA72_12830"/>
<dbReference type="InterPro" id="IPR000209">
    <property type="entry name" value="Peptidase_S8/S53_dom"/>
</dbReference>
<feature type="active site" description="Charge relay system" evidence="5">
    <location>
        <position position="161"/>
    </location>
</feature>
<protein>
    <submittedName>
        <fullName evidence="8">S8 family serine peptidase</fullName>
    </submittedName>
</protein>
<evidence type="ECO:0000256" key="1">
    <source>
        <dbReference type="ARBA" id="ARBA00011073"/>
    </source>
</evidence>
<keyword evidence="3 5" id="KW-0378">Hydrolase</keyword>
<evidence type="ECO:0000259" key="7">
    <source>
        <dbReference type="Pfam" id="PF00082"/>
    </source>
</evidence>
<dbReference type="PROSITE" id="PS51892">
    <property type="entry name" value="SUBTILASE"/>
    <property type="match status" value="1"/>
</dbReference>
<evidence type="ECO:0000256" key="6">
    <source>
        <dbReference type="SAM" id="MobiDB-lite"/>
    </source>
</evidence>
<dbReference type="PRINTS" id="PR00723">
    <property type="entry name" value="SUBTILISIN"/>
</dbReference>
<evidence type="ECO:0000256" key="4">
    <source>
        <dbReference type="ARBA" id="ARBA00022825"/>
    </source>
</evidence>
<dbReference type="EMBL" id="CP154858">
    <property type="protein sequence ID" value="XDT71685.1"/>
    <property type="molecule type" value="Genomic_DNA"/>
</dbReference>
<name>A0AB39UUL8_9GAMM</name>
<dbReference type="GO" id="GO:0004252">
    <property type="term" value="F:serine-type endopeptidase activity"/>
    <property type="evidence" value="ECO:0007669"/>
    <property type="project" value="UniProtKB-UniRule"/>
</dbReference>
<gene>
    <name evidence="8" type="ORF">AAIA72_12830</name>
</gene>
<dbReference type="InterPro" id="IPR023828">
    <property type="entry name" value="Peptidase_S8_Ser-AS"/>
</dbReference>
<dbReference type="AlphaFoldDB" id="A0AB39UUL8"/>
<feature type="active site" description="Charge relay system" evidence="5">
    <location>
        <position position="191"/>
    </location>
</feature>
<evidence type="ECO:0000256" key="5">
    <source>
        <dbReference type="PROSITE-ProRule" id="PRU01240"/>
    </source>
</evidence>
<feature type="compositionally biased region" description="Pro residues" evidence="6">
    <location>
        <begin position="1"/>
        <end position="13"/>
    </location>
</feature>
<dbReference type="PANTHER" id="PTHR43806:SF11">
    <property type="entry name" value="CEREVISIN-RELATED"/>
    <property type="match status" value="1"/>
</dbReference>
<feature type="domain" description="Peptidase S8/S53" evidence="7">
    <location>
        <begin position="155"/>
        <end position="388"/>
    </location>
</feature>
<reference evidence="8" key="1">
    <citation type="submission" date="2024-05" db="EMBL/GenBank/DDBJ databases">
        <title>Genome sequencing of novel strain.</title>
        <authorList>
            <person name="Ganbat D."/>
            <person name="Ganbat S."/>
            <person name="Lee S.-J."/>
        </authorList>
    </citation>
    <scope>NUCLEOTIDE SEQUENCE</scope>
    <source>
        <strain evidence="8">SMD15-11</strain>
    </source>
</reference>